<dbReference type="SUPFAM" id="SSF161098">
    <property type="entry name" value="MetI-like"/>
    <property type="match status" value="1"/>
</dbReference>
<protein>
    <submittedName>
        <fullName evidence="9">Sugar ABC transporter permease</fullName>
    </submittedName>
</protein>
<dbReference type="AlphaFoldDB" id="A0A7C1JX96"/>
<evidence type="ECO:0000256" key="1">
    <source>
        <dbReference type="ARBA" id="ARBA00004651"/>
    </source>
</evidence>
<dbReference type="PANTHER" id="PTHR30193">
    <property type="entry name" value="ABC TRANSPORTER PERMEASE PROTEIN"/>
    <property type="match status" value="1"/>
</dbReference>
<dbReference type="Gene3D" id="1.10.3720.10">
    <property type="entry name" value="MetI-like"/>
    <property type="match status" value="1"/>
</dbReference>
<reference evidence="9" key="1">
    <citation type="journal article" date="2020" name="mSystems">
        <title>Genome- and Community-Level Interaction Insights into Carbon Utilization and Element Cycling Functions of Hydrothermarchaeota in Hydrothermal Sediment.</title>
        <authorList>
            <person name="Zhou Z."/>
            <person name="Liu Y."/>
            <person name="Xu W."/>
            <person name="Pan J."/>
            <person name="Luo Z.H."/>
            <person name="Li M."/>
        </authorList>
    </citation>
    <scope>NUCLEOTIDE SEQUENCE [LARGE SCALE GENOMIC DNA]</scope>
    <source>
        <strain evidence="9">SpSt-289</strain>
    </source>
</reference>
<feature type="transmembrane region" description="Helical" evidence="7">
    <location>
        <begin position="59"/>
        <end position="80"/>
    </location>
</feature>
<dbReference type="EMBL" id="DSMG01000117">
    <property type="protein sequence ID" value="HDX32148.1"/>
    <property type="molecule type" value="Genomic_DNA"/>
</dbReference>
<feature type="domain" description="ABC transmembrane type-1" evidence="8">
    <location>
        <begin position="55"/>
        <end position="265"/>
    </location>
</feature>
<comment type="caution">
    <text evidence="9">The sequence shown here is derived from an EMBL/GenBank/DDBJ whole genome shotgun (WGS) entry which is preliminary data.</text>
</comment>
<dbReference type="CDD" id="cd06261">
    <property type="entry name" value="TM_PBP2"/>
    <property type="match status" value="1"/>
</dbReference>
<evidence type="ECO:0000256" key="6">
    <source>
        <dbReference type="ARBA" id="ARBA00023136"/>
    </source>
</evidence>
<keyword evidence="3" id="KW-1003">Cell membrane</keyword>
<keyword evidence="5 7" id="KW-1133">Transmembrane helix</keyword>
<keyword evidence="6 7" id="KW-0472">Membrane</keyword>
<dbReference type="Pfam" id="PF00528">
    <property type="entry name" value="BPD_transp_1"/>
    <property type="match status" value="1"/>
</dbReference>
<feature type="transmembrane region" description="Helical" evidence="7">
    <location>
        <begin position="141"/>
        <end position="162"/>
    </location>
</feature>
<dbReference type="PROSITE" id="PS50928">
    <property type="entry name" value="ABC_TM1"/>
    <property type="match status" value="1"/>
</dbReference>
<accession>A0A7C1JX96</accession>
<keyword evidence="2 7" id="KW-0813">Transport</keyword>
<evidence type="ECO:0000259" key="8">
    <source>
        <dbReference type="PROSITE" id="PS50928"/>
    </source>
</evidence>
<evidence type="ECO:0000256" key="3">
    <source>
        <dbReference type="ARBA" id="ARBA00022475"/>
    </source>
</evidence>
<organism evidence="9">
    <name type="scientific">Caldilinea aerophila</name>
    <dbReference type="NCBI Taxonomy" id="133453"/>
    <lineage>
        <taxon>Bacteria</taxon>
        <taxon>Bacillati</taxon>
        <taxon>Chloroflexota</taxon>
        <taxon>Caldilineae</taxon>
        <taxon>Caldilineales</taxon>
        <taxon>Caldilineaceae</taxon>
        <taxon>Caldilinea</taxon>
    </lineage>
</organism>
<evidence type="ECO:0000256" key="4">
    <source>
        <dbReference type="ARBA" id="ARBA00022692"/>
    </source>
</evidence>
<name>A0A7C1JX96_9CHLR</name>
<comment type="subcellular location">
    <subcellularLocation>
        <location evidence="1 7">Cell membrane</location>
        <topology evidence="1 7">Multi-pass membrane protein</topology>
    </subcellularLocation>
</comment>
<dbReference type="GO" id="GO:0005886">
    <property type="term" value="C:plasma membrane"/>
    <property type="evidence" value="ECO:0007669"/>
    <property type="project" value="UniProtKB-SubCell"/>
</dbReference>
<feature type="transmembrane region" description="Helical" evidence="7">
    <location>
        <begin position="183"/>
        <end position="203"/>
    </location>
</feature>
<dbReference type="InterPro" id="IPR051393">
    <property type="entry name" value="ABC_transporter_permease"/>
</dbReference>
<evidence type="ECO:0000313" key="9">
    <source>
        <dbReference type="EMBL" id="HDX32148.1"/>
    </source>
</evidence>
<feature type="transmembrane region" description="Helical" evidence="7">
    <location>
        <begin position="215"/>
        <end position="237"/>
    </location>
</feature>
<feature type="transmembrane region" description="Helical" evidence="7">
    <location>
        <begin position="249"/>
        <end position="270"/>
    </location>
</feature>
<dbReference type="InterPro" id="IPR000515">
    <property type="entry name" value="MetI-like"/>
</dbReference>
<dbReference type="GO" id="GO:0055085">
    <property type="term" value="P:transmembrane transport"/>
    <property type="evidence" value="ECO:0007669"/>
    <property type="project" value="InterPro"/>
</dbReference>
<dbReference type="PANTHER" id="PTHR30193:SF1">
    <property type="entry name" value="ABC TRANSPORTER PERMEASE PROTEIN YESP-RELATED"/>
    <property type="match status" value="1"/>
</dbReference>
<evidence type="ECO:0000256" key="5">
    <source>
        <dbReference type="ARBA" id="ARBA00022989"/>
    </source>
</evidence>
<sequence length="280" mass="30956">MAAPFLFGALLLVVLPAALSFALAFMRYDVFASPTWQGVENFVVIFRRDIFWIALRNTLVFAFSAAPLQVFGALLVALLLHPERRGVRLYRAVVYLTSILPDVAYALIWLWLLNPLYGPINLTLSWLGLPTPAWLVDSRTALASLVIVAAVRVGEGMLLLIAARRTVPDSYYDAARIDGADRLRIFWHITLPLLVPWLLLLLIRDLVMAIHSSLTPVLLMTGGGPGYATTLLPFLIYEEAFTHLRLGEAAAMMGGIFALIGPLIGLAGWLTHRWWGDHAG</sequence>
<evidence type="ECO:0000256" key="2">
    <source>
        <dbReference type="ARBA" id="ARBA00022448"/>
    </source>
</evidence>
<proteinExistence type="inferred from homology"/>
<dbReference type="InterPro" id="IPR035906">
    <property type="entry name" value="MetI-like_sf"/>
</dbReference>
<comment type="similarity">
    <text evidence="7">Belongs to the binding-protein-dependent transport system permease family.</text>
</comment>
<feature type="transmembrane region" description="Helical" evidence="7">
    <location>
        <begin position="92"/>
        <end position="112"/>
    </location>
</feature>
<gene>
    <name evidence="9" type="ORF">ENQ20_11760</name>
</gene>
<keyword evidence="4 7" id="KW-0812">Transmembrane</keyword>
<evidence type="ECO:0000256" key="7">
    <source>
        <dbReference type="RuleBase" id="RU363032"/>
    </source>
</evidence>